<evidence type="ECO:0000256" key="7">
    <source>
        <dbReference type="ARBA" id="ARBA00023224"/>
    </source>
</evidence>
<evidence type="ECO:0000256" key="2">
    <source>
        <dbReference type="ARBA" id="ARBA00022606"/>
    </source>
</evidence>
<dbReference type="PRINTS" id="PR00237">
    <property type="entry name" value="GPCRRHODOPSN"/>
</dbReference>
<dbReference type="PRINTS" id="PR00245">
    <property type="entry name" value="OLFACTORYR"/>
</dbReference>
<dbReference type="InterPro" id="IPR000276">
    <property type="entry name" value="GPCR_Rhodpsn"/>
</dbReference>
<feature type="domain" description="G-protein coupled receptors family 1 profile" evidence="9">
    <location>
        <begin position="43"/>
        <end position="288"/>
    </location>
</feature>
<feature type="transmembrane region" description="Helical" evidence="8">
    <location>
        <begin position="271"/>
        <end position="290"/>
    </location>
</feature>
<feature type="transmembrane region" description="Helical" evidence="8">
    <location>
        <begin position="239"/>
        <end position="259"/>
    </location>
</feature>
<protein>
    <recommendedName>
        <fullName evidence="9">G-protein coupled receptors family 1 profile domain-containing protein</fullName>
    </recommendedName>
</protein>
<dbReference type="GO" id="GO:0007165">
    <property type="term" value="P:signal transduction"/>
    <property type="evidence" value="ECO:0007669"/>
    <property type="project" value="UniProtKB-KW"/>
</dbReference>
<feature type="transmembrane region" description="Helical" evidence="8">
    <location>
        <begin position="31"/>
        <end position="52"/>
    </location>
</feature>
<dbReference type="Gene3D" id="1.20.1070.10">
    <property type="entry name" value="Rhodopsin 7-helix transmembrane proteins"/>
    <property type="match status" value="1"/>
</dbReference>
<evidence type="ECO:0000256" key="1">
    <source>
        <dbReference type="ARBA" id="ARBA00004141"/>
    </source>
</evidence>
<feature type="transmembrane region" description="Helical" evidence="8">
    <location>
        <begin position="207"/>
        <end position="227"/>
    </location>
</feature>
<dbReference type="PANTHER" id="PTHR26450">
    <property type="entry name" value="OLFACTORY RECEPTOR 56B1-RELATED"/>
    <property type="match status" value="1"/>
</dbReference>
<keyword evidence="7" id="KW-0807">Transducer</keyword>
<dbReference type="PROSITE" id="PS50262">
    <property type="entry name" value="G_PROTEIN_RECEP_F1_2"/>
    <property type="match status" value="1"/>
</dbReference>
<dbReference type="EMBL" id="JBHFQA010000007">
    <property type="protein sequence ID" value="KAL2095984.1"/>
    <property type="molecule type" value="Genomic_DNA"/>
</dbReference>
<evidence type="ECO:0000259" key="9">
    <source>
        <dbReference type="PROSITE" id="PS50262"/>
    </source>
</evidence>
<organism evidence="10 11">
    <name type="scientific">Coilia grayii</name>
    <name type="common">Gray's grenadier anchovy</name>
    <dbReference type="NCBI Taxonomy" id="363190"/>
    <lineage>
        <taxon>Eukaryota</taxon>
        <taxon>Metazoa</taxon>
        <taxon>Chordata</taxon>
        <taxon>Craniata</taxon>
        <taxon>Vertebrata</taxon>
        <taxon>Euteleostomi</taxon>
        <taxon>Actinopterygii</taxon>
        <taxon>Neopterygii</taxon>
        <taxon>Teleostei</taxon>
        <taxon>Clupei</taxon>
        <taxon>Clupeiformes</taxon>
        <taxon>Clupeoidei</taxon>
        <taxon>Engraulidae</taxon>
        <taxon>Coilinae</taxon>
        <taxon>Coilia</taxon>
    </lineage>
</organism>
<evidence type="ECO:0000256" key="4">
    <source>
        <dbReference type="ARBA" id="ARBA00022725"/>
    </source>
</evidence>
<evidence type="ECO:0000256" key="8">
    <source>
        <dbReference type="SAM" id="Phobius"/>
    </source>
</evidence>
<comment type="caution">
    <text evidence="10">The sequence shown here is derived from an EMBL/GenBank/DDBJ whole genome shotgun (WGS) entry which is preliminary data.</text>
</comment>
<name>A0ABD1K9Y7_9TELE</name>
<dbReference type="AlphaFoldDB" id="A0ABD1K9Y7"/>
<dbReference type="Pfam" id="PF13853">
    <property type="entry name" value="7tm_4"/>
    <property type="match status" value="1"/>
</dbReference>
<keyword evidence="6 8" id="KW-0472">Membrane</keyword>
<keyword evidence="11" id="KW-1185">Reference proteome</keyword>
<comment type="subcellular location">
    <subcellularLocation>
        <location evidence="1">Membrane</location>
        <topology evidence="1">Multi-pass membrane protein</topology>
    </subcellularLocation>
</comment>
<feature type="transmembrane region" description="Helical" evidence="8">
    <location>
        <begin position="61"/>
        <end position="80"/>
    </location>
</feature>
<keyword evidence="5 8" id="KW-1133">Transmembrane helix</keyword>
<dbReference type="PANTHER" id="PTHR26450:SF391">
    <property type="entry name" value="ODORANT RECEPTOR-RELATED"/>
    <property type="match status" value="1"/>
</dbReference>
<evidence type="ECO:0000256" key="6">
    <source>
        <dbReference type="ARBA" id="ARBA00023136"/>
    </source>
</evidence>
<dbReference type="GO" id="GO:0016020">
    <property type="term" value="C:membrane"/>
    <property type="evidence" value="ECO:0007669"/>
    <property type="project" value="UniProtKB-SubCell"/>
</dbReference>
<evidence type="ECO:0000313" key="11">
    <source>
        <dbReference type="Proteomes" id="UP001591681"/>
    </source>
</evidence>
<dbReference type="SUPFAM" id="SSF81321">
    <property type="entry name" value="Family A G protein-coupled receptor-like"/>
    <property type="match status" value="1"/>
</dbReference>
<dbReference type="InterPro" id="IPR017452">
    <property type="entry name" value="GPCR_Rhodpsn_7TM"/>
</dbReference>
<feature type="transmembrane region" description="Helical" evidence="8">
    <location>
        <begin position="175"/>
        <end position="195"/>
    </location>
</feature>
<accession>A0ABD1K9Y7</accession>
<evidence type="ECO:0000256" key="5">
    <source>
        <dbReference type="ARBA" id="ARBA00022989"/>
    </source>
</evidence>
<feature type="transmembrane region" description="Helical" evidence="8">
    <location>
        <begin position="143"/>
        <end position="169"/>
    </location>
</feature>
<sequence length="313" mass="35179">MDNYRPGNNTGDVFYLTGFANLREHRRLLSIPFFFLLLYMMAANAVVTYVIAKQRNLYKPMYVLIGSLTLLNFFFPLLFIPRMVVSFASGRNEITAVECLLQIFVIHLCGSFQTSILLQMAVDRFFAICWPLRYHDIVNLRNSILFTAALALRNTVTMVTMVCLFIPLTFCQSNVIYHCACVVTLACGTSLRSYIAGVMAFTITTSDCIIIAATYVVIFIVIFWSSSGESRQKAIHTCSTHLLVIGISYLSVVCAFIGYKVSAIPPDIKVALTLSYLLIPSCFSPVIYGIRTNEIKVYMLKMLKLNTVDSKNT</sequence>
<dbReference type="InterPro" id="IPR050402">
    <property type="entry name" value="OR51/52/56-like"/>
</dbReference>
<dbReference type="GO" id="GO:0007608">
    <property type="term" value="P:sensory perception of smell"/>
    <property type="evidence" value="ECO:0007669"/>
    <property type="project" value="UniProtKB-KW"/>
</dbReference>
<gene>
    <name evidence="10" type="ORF">ACEWY4_008132</name>
</gene>
<keyword evidence="4" id="KW-0552">Olfaction</keyword>
<dbReference type="InterPro" id="IPR000725">
    <property type="entry name" value="Olfact_rcpt"/>
</dbReference>
<evidence type="ECO:0000313" key="10">
    <source>
        <dbReference type="EMBL" id="KAL2095984.1"/>
    </source>
</evidence>
<evidence type="ECO:0000256" key="3">
    <source>
        <dbReference type="ARBA" id="ARBA00022692"/>
    </source>
</evidence>
<feature type="transmembrane region" description="Helical" evidence="8">
    <location>
        <begin position="100"/>
        <end position="122"/>
    </location>
</feature>
<proteinExistence type="predicted"/>
<keyword evidence="3 8" id="KW-0812">Transmembrane</keyword>
<reference evidence="10 11" key="1">
    <citation type="submission" date="2024-09" db="EMBL/GenBank/DDBJ databases">
        <title>A chromosome-level genome assembly of Gray's grenadier anchovy, Coilia grayii.</title>
        <authorList>
            <person name="Fu Z."/>
        </authorList>
    </citation>
    <scope>NUCLEOTIDE SEQUENCE [LARGE SCALE GENOMIC DNA]</scope>
    <source>
        <strain evidence="10">G4</strain>
        <tissue evidence="10">Muscle</tissue>
    </source>
</reference>
<dbReference type="Proteomes" id="UP001591681">
    <property type="component" value="Unassembled WGS sequence"/>
</dbReference>
<keyword evidence="2" id="KW-0716">Sensory transduction</keyword>